<proteinExistence type="predicted"/>
<reference evidence="1" key="1">
    <citation type="journal article" date="2014" name="Front. Microbiol.">
        <title>High frequency of phylogenetically diverse reductive dehalogenase-homologous genes in deep subseafloor sedimentary metagenomes.</title>
        <authorList>
            <person name="Kawai M."/>
            <person name="Futagami T."/>
            <person name="Toyoda A."/>
            <person name="Takaki Y."/>
            <person name="Nishi S."/>
            <person name="Hori S."/>
            <person name="Arai W."/>
            <person name="Tsubouchi T."/>
            <person name="Morono Y."/>
            <person name="Uchiyama I."/>
            <person name="Ito T."/>
            <person name="Fujiyama A."/>
            <person name="Inagaki F."/>
            <person name="Takami H."/>
        </authorList>
    </citation>
    <scope>NUCLEOTIDE SEQUENCE</scope>
    <source>
        <strain evidence="1">Expedition CK06-06</strain>
    </source>
</reference>
<comment type="caution">
    <text evidence="1">The sequence shown here is derived from an EMBL/GenBank/DDBJ whole genome shotgun (WGS) entry which is preliminary data.</text>
</comment>
<gene>
    <name evidence="1" type="ORF">S01H4_13512</name>
</gene>
<organism evidence="1">
    <name type="scientific">marine sediment metagenome</name>
    <dbReference type="NCBI Taxonomy" id="412755"/>
    <lineage>
        <taxon>unclassified sequences</taxon>
        <taxon>metagenomes</taxon>
        <taxon>ecological metagenomes</taxon>
    </lineage>
</organism>
<dbReference type="EMBL" id="BART01005951">
    <property type="protein sequence ID" value="GAG55553.1"/>
    <property type="molecule type" value="Genomic_DNA"/>
</dbReference>
<accession>X0Z566</accession>
<dbReference type="AlphaFoldDB" id="X0Z566"/>
<evidence type="ECO:0008006" key="2">
    <source>
        <dbReference type="Google" id="ProtNLM"/>
    </source>
</evidence>
<feature type="non-terminal residue" evidence="1">
    <location>
        <position position="1"/>
    </location>
</feature>
<evidence type="ECO:0000313" key="1">
    <source>
        <dbReference type="EMBL" id="GAG55553.1"/>
    </source>
</evidence>
<protein>
    <recommendedName>
        <fullName evidence="2">THIF-type NAD/FAD binding fold domain-containing protein</fullName>
    </recommendedName>
</protein>
<sequence>FAKLVIDAFDNTASRQLVKEACSAGDIFGDKSNCRNCLHIGFSSDYGEIIWNEDYQVPDDKGVDDCDYPLARNLILLLVAVASEIIIKFVVSGQETKENYTITLKDFNIERYRP</sequence>
<name>X0Z566_9ZZZZ</name>